<sequence>MKRLNTFSATIPIYAADQITKQGILVFDPGSSVQIGEVVLGQIVNRSLLAS</sequence>
<comment type="caution">
    <text evidence="1">The sequence shown here is derived from an EMBL/GenBank/DDBJ whole genome shotgun (WGS) entry which is preliminary data.</text>
</comment>
<dbReference type="EMBL" id="JAEPCM010000230">
    <property type="protein sequence ID" value="MCG7946103.1"/>
    <property type="molecule type" value="Genomic_DNA"/>
</dbReference>
<dbReference type="Proteomes" id="UP000886667">
    <property type="component" value="Unassembled WGS sequence"/>
</dbReference>
<organism evidence="1 2">
    <name type="scientific">Candidatus Thiodiazotropha taylori</name>
    <dbReference type="NCBI Taxonomy" id="2792791"/>
    <lineage>
        <taxon>Bacteria</taxon>
        <taxon>Pseudomonadati</taxon>
        <taxon>Pseudomonadota</taxon>
        <taxon>Gammaproteobacteria</taxon>
        <taxon>Chromatiales</taxon>
        <taxon>Sedimenticolaceae</taxon>
        <taxon>Candidatus Thiodiazotropha</taxon>
    </lineage>
</organism>
<dbReference type="AlphaFoldDB" id="A0A9E4N4P0"/>
<protein>
    <submittedName>
        <fullName evidence="1">Uncharacterized protein</fullName>
    </submittedName>
</protein>
<accession>A0A9E4N4P0</accession>
<reference evidence="1" key="1">
    <citation type="journal article" date="2021" name="Proc. Natl. Acad. Sci. U.S.A.">
        <title>Global biogeography of chemosynthetic symbionts reveals both localized and globally distributed symbiont groups. .</title>
        <authorList>
            <person name="Osvatic J.T."/>
            <person name="Wilkins L.G.E."/>
            <person name="Leibrecht L."/>
            <person name="Leray M."/>
            <person name="Zauner S."/>
            <person name="Polzin J."/>
            <person name="Camacho Y."/>
            <person name="Gros O."/>
            <person name="van Gils J.A."/>
            <person name="Eisen J.A."/>
            <person name="Petersen J.M."/>
            <person name="Yuen B."/>
        </authorList>
    </citation>
    <scope>NUCLEOTIDE SEQUENCE</scope>
    <source>
        <strain evidence="1">MAGclacostrist064TRANS</strain>
    </source>
</reference>
<proteinExistence type="predicted"/>
<evidence type="ECO:0000313" key="1">
    <source>
        <dbReference type="EMBL" id="MCG7946103.1"/>
    </source>
</evidence>
<gene>
    <name evidence="1" type="ORF">JAZ07_07105</name>
</gene>
<name>A0A9E4N4P0_9GAMM</name>
<evidence type="ECO:0000313" key="2">
    <source>
        <dbReference type="Proteomes" id="UP000886667"/>
    </source>
</evidence>